<dbReference type="SUPFAM" id="SSF50494">
    <property type="entry name" value="Trypsin-like serine proteases"/>
    <property type="match status" value="1"/>
</dbReference>
<name>A0A5N5PVZ5_PANHP</name>
<comment type="caution">
    <text evidence="9">The sequence shown here is derived from an EMBL/GenBank/DDBJ whole genome shotgun (WGS) entry which is preliminary data.</text>
</comment>
<evidence type="ECO:0000256" key="5">
    <source>
        <dbReference type="ARBA" id="ARBA00023157"/>
    </source>
</evidence>
<dbReference type="PROSITE" id="PS00135">
    <property type="entry name" value="TRYPSIN_SER"/>
    <property type="match status" value="1"/>
</dbReference>
<gene>
    <name evidence="9" type="ORF">PHYPO_G00099480</name>
</gene>
<dbReference type="CDD" id="cd00190">
    <property type="entry name" value="Tryp_SPc"/>
    <property type="match status" value="1"/>
</dbReference>
<dbReference type="Gene3D" id="2.40.10.10">
    <property type="entry name" value="Trypsin-like serine proteases"/>
    <property type="match status" value="1"/>
</dbReference>
<keyword evidence="5" id="KW-1015">Disulfide bond</keyword>
<organism evidence="9 10">
    <name type="scientific">Pangasianodon hypophthalmus</name>
    <name type="common">Striped catfish</name>
    <name type="synonym">Helicophagus hypophthalmus</name>
    <dbReference type="NCBI Taxonomy" id="310915"/>
    <lineage>
        <taxon>Eukaryota</taxon>
        <taxon>Metazoa</taxon>
        <taxon>Chordata</taxon>
        <taxon>Craniata</taxon>
        <taxon>Vertebrata</taxon>
        <taxon>Euteleostomi</taxon>
        <taxon>Actinopterygii</taxon>
        <taxon>Neopterygii</taxon>
        <taxon>Teleostei</taxon>
        <taxon>Ostariophysi</taxon>
        <taxon>Siluriformes</taxon>
        <taxon>Pangasiidae</taxon>
        <taxon>Pangasianodon</taxon>
    </lineage>
</organism>
<dbReference type="PRINTS" id="PR00722">
    <property type="entry name" value="CHYMOTRYPSIN"/>
</dbReference>
<dbReference type="GO" id="GO:0006508">
    <property type="term" value="P:proteolysis"/>
    <property type="evidence" value="ECO:0007669"/>
    <property type="project" value="UniProtKB-KW"/>
</dbReference>
<feature type="chain" id="PRO_5024443299" description="Peptidase S1 domain-containing protein" evidence="7">
    <location>
        <begin position="21"/>
        <end position="277"/>
    </location>
</feature>
<feature type="signal peptide" evidence="7">
    <location>
        <begin position="1"/>
        <end position="20"/>
    </location>
</feature>
<proteinExistence type="predicted"/>
<dbReference type="PANTHER" id="PTHR24252:SF7">
    <property type="entry name" value="HYALIN"/>
    <property type="match status" value="1"/>
</dbReference>
<keyword evidence="10" id="KW-1185">Reference proteome</keyword>
<evidence type="ECO:0000256" key="7">
    <source>
        <dbReference type="SAM" id="SignalP"/>
    </source>
</evidence>
<feature type="domain" description="Peptidase S1" evidence="8">
    <location>
        <begin position="34"/>
        <end position="277"/>
    </location>
</feature>
<evidence type="ECO:0000256" key="6">
    <source>
        <dbReference type="RuleBase" id="RU363034"/>
    </source>
</evidence>
<evidence type="ECO:0000313" key="9">
    <source>
        <dbReference type="EMBL" id="KAB5583772.1"/>
    </source>
</evidence>
<protein>
    <recommendedName>
        <fullName evidence="8">Peptidase S1 domain-containing protein</fullName>
    </recommendedName>
</protein>
<sequence>MMKSGCVALALLLFVKGSFCQLNVCGRAPLNTRIVGGQNAIAGAWPWQVSLQNLYSGVHFCGGTLINKDWILTAAHCFASSTDPRTLVVYLGKYTLAGSNPNQISRGVTRIVRHPMYDSRTHNNDIALLLLSSSVTFTNYIKPACLASQSRSFPSGTTCWLTGWGHIASGVQLPFPGVLQEVAVPIVSRSVCDKLLQPYLGAGSITQNMICAGLLEGGKDTCQGDSGGPMVTKQGAIWVQAGITSWGIGCARPKLPVSFCRLVQGAHTVTEEDCLQY</sequence>
<dbReference type="InterPro" id="IPR009003">
    <property type="entry name" value="Peptidase_S1_PA"/>
</dbReference>
<dbReference type="FunFam" id="2.40.10.10:FF:000024">
    <property type="entry name" value="Serine protease 53"/>
    <property type="match status" value="1"/>
</dbReference>
<dbReference type="InterPro" id="IPR018114">
    <property type="entry name" value="TRYPSIN_HIS"/>
</dbReference>
<evidence type="ECO:0000256" key="3">
    <source>
        <dbReference type="ARBA" id="ARBA00022801"/>
    </source>
</evidence>
<dbReference type="InterPro" id="IPR043504">
    <property type="entry name" value="Peptidase_S1_PA_chymotrypsin"/>
</dbReference>
<dbReference type="Pfam" id="PF00089">
    <property type="entry name" value="Trypsin"/>
    <property type="match status" value="1"/>
</dbReference>
<dbReference type="InterPro" id="IPR033116">
    <property type="entry name" value="TRYPSIN_SER"/>
</dbReference>
<dbReference type="AlphaFoldDB" id="A0A5N5PVZ5"/>
<dbReference type="EMBL" id="VFJC01000003">
    <property type="protein sequence ID" value="KAB5583772.1"/>
    <property type="molecule type" value="Genomic_DNA"/>
</dbReference>
<keyword evidence="3 6" id="KW-0378">Hydrolase</keyword>
<keyword evidence="4 6" id="KW-0720">Serine protease</keyword>
<dbReference type="GO" id="GO:0004252">
    <property type="term" value="F:serine-type endopeptidase activity"/>
    <property type="evidence" value="ECO:0007669"/>
    <property type="project" value="InterPro"/>
</dbReference>
<dbReference type="PANTHER" id="PTHR24252">
    <property type="entry name" value="ACROSIN-RELATED"/>
    <property type="match status" value="1"/>
</dbReference>
<evidence type="ECO:0000259" key="8">
    <source>
        <dbReference type="PROSITE" id="PS50240"/>
    </source>
</evidence>
<dbReference type="PROSITE" id="PS50240">
    <property type="entry name" value="TRYPSIN_DOM"/>
    <property type="match status" value="1"/>
</dbReference>
<dbReference type="InterPro" id="IPR001314">
    <property type="entry name" value="Peptidase_S1A"/>
</dbReference>
<dbReference type="SMART" id="SM00020">
    <property type="entry name" value="Tryp_SPc"/>
    <property type="match status" value="1"/>
</dbReference>
<keyword evidence="1 6" id="KW-0645">Protease</keyword>
<evidence type="ECO:0000313" key="10">
    <source>
        <dbReference type="Proteomes" id="UP000327468"/>
    </source>
</evidence>
<accession>A0A5N5PVZ5</accession>
<dbReference type="Proteomes" id="UP000327468">
    <property type="component" value="Chromosome 2"/>
</dbReference>
<evidence type="ECO:0000256" key="4">
    <source>
        <dbReference type="ARBA" id="ARBA00022825"/>
    </source>
</evidence>
<keyword evidence="2 7" id="KW-0732">Signal</keyword>
<dbReference type="PROSITE" id="PS00134">
    <property type="entry name" value="TRYPSIN_HIS"/>
    <property type="match status" value="1"/>
</dbReference>
<dbReference type="InterPro" id="IPR001254">
    <property type="entry name" value="Trypsin_dom"/>
</dbReference>
<evidence type="ECO:0000256" key="2">
    <source>
        <dbReference type="ARBA" id="ARBA00022729"/>
    </source>
</evidence>
<evidence type="ECO:0000256" key="1">
    <source>
        <dbReference type="ARBA" id="ARBA00022670"/>
    </source>
</evidence>
<reference evidence="9 10" key="1">
    <citation type="submission" date="2019-06" db="EMBL/GenBank/DDBJ databases">
        <title>A chromosome-scale genome assembly of the striped catfish, Pangasianodon hypophthalmus.</title>
        <authorList>
            <person name="Wen M."/>
            <person name="Zahm M."/>
            <person name="Roques C."/>
            <person name="Cabau C."/>
            <person name="Klopp C."/>
            <person name="Donnadieu C."/>
            <person name="Jouanno E."/>
            <person name="Avarre J.-C."/>
            <person name="Campet M."/>
            <person name="Ha T.T.T."/>
            <person name="Dugue R."/>
            <person name="Lampietro C."/>
            <person name="Louis A."/>
            <person name="Herpin A."/>
            <person name="Echchiki A."/>
            <person name="Berthelot C."/>
            <person name="Parey E."/>
            <person name="Roest-Crollius H."/>
            <person name="Braasch I."/>
            <person name="Postlethwait J."/>
            <person name="Bobe J."/>
            <person name="Montfort J."/>
            <person name="Bouchez O."/>
            <person name="Begum T."/>
            <person name="Schartl M."/>
            <person name="Guiguen Y."/>
        </authorList>
    </citation>
    <scope>NUCLEOTIDE SEQUENCE [LARGE SCALE GENOMIC DNA]</scope>
    <source>
        <strain evidence="9 10">Indonesia</strain>
        <tissue evidence="9">Blood</tissue>
    </source>
</reference>